<gene>
    <name evidence="1" type="ORF">UFOPK2625_01122</name>
</gene>
<dbReference type="AlphaFoldDB" id="A0A6J6QNY3"/>
<dbReference type="EMBL" id="CAEZXZ010000183">
    <property type="protein sequence ID" value="CAB4713087.1"/>
    <property type="molecule type" value="Genomic_DNA"/>
</dbReference>
<accession>A0A6J6QNY3</accession>
<protein>
    <submittedName>
        <fullName evidence="1">Unannotated protein</fullName>
    </submittedName>
</protein>
<reference evidence="1" key="1">
    <citation type="submission" date="2020-05" db="EMBL/GenBank/DDBJ databases">
        <authorList>
            <person name="Chiriac C."/>
            <person name="Salcher M."/>
            <person name="Ghai R."/>
            <person name="Kavagutti S V."/>
        </authorList>
    </citation>
    <scope>NUCLEOTIDE SEQUENCE</scope>
</reference>
<organism evidence="1">
    <name type="scientific">freshwater metagenome</name>
    <dbReference type="NCBI Taxonomy" id="449393"/>
    <lineage>
        <taxon>unclassified sequences</taxon>
        <taxon>metagenomes</taxon>
        <taxon>ecological metagenomes</taxon>
    </lineage>
</organism>
<proteinExistence type="predicted"/>
<sequence>MAEDLTLVQSQISAAECHGNDFDAAIFGSRNFCVKVFKFTSPSGYVNLRSCPSNKAAHVIQQSRPATYAVQDFGPGVNFGGGNDGRRSRALSGFNTLCVVQRQPIKESIGGSSRKPLRTFTQHNCSTTSFQLSDGFVNFRLRHAGDLRKPIRCLPVVAKKPNINTGFVLRETQIGKGRDQISARFHLLTVSPRSTYSLVLQDPNTEYQSIATPA</sequence>
<name>A0A6J6QNY3_9ZZZZ</name>
<evidence type="ECO:0000313" key="1">
    <source>
        <dbReference type="EMBL" id="CAB4713087.1"/>
    </source>
</evidence>